<dbReference type="RefSeq" id="XP_018282897.1">
    <property type="nucleotide sequence ID" value="XM_018426254.1"/>
</dbReference>
<dbReference type="AlphaFoldDB" id="A0A0J0XZE5"/>
<sequence length="371" mass="41847">MSPAKPCATPTPMGVSSPPSLDLSTHTWIDERTYPGIIDNIVRSADRAVHAAFQCTSRHWRKRVDVIRSTHLVLDGELYTDFPRRFSDNRLHNGLKLYFFNELTYHVSSSDSDPDMQISLPAMNVTRTRVLDIRNTVRRPVFDAVAALLPPLDTLRVYAYFELIQPWGLYQSDCFTAFFSQGYTPGTPRNEPWRMRTLVVFSHLGQHALSAYRIAINPFDLPKAVRRLQLELEVEHLVVHLAVPGGEAPLAGFERDVYPIPSLTRATFIFTPATRPWRSPTKARETDTLGDLKAVVEALGVPVTFVGFDLVKGRVNGNIKDLGVTVVDTATYRAQVGEVEWAVFTREAEARPPSYAERERAEKRRRARAGT</sequence>
<organism evidence="2 3">
    <name type="scientific">Cutaneotrichosporon oleaginosum</name>
    <dbReference type="NCBI Taxonomy" id="879819"/>
    <lineage>
        <taxon>Eukaryota</taxon>
        <taxon>Fungi</taxon>
        <taxon>Dikarya</taxon>
        <taxon>Basidiomycota</taxon>
        <taxon>Agaricomycotina</taxon>
        <taxon>Tremellomycetes</taxon>
        <taxon>Trichosporonales</taxon>
        <taxon>Trichosporonaceae</taxon>
        <taxon>Cutaneotrichosporon</taxon>
    </lineage>
</organism>
<name>A0A0J0XZE5_9TREE</name>
<dbReference type="GeneID" id="28986857"/>
<dbReference type="EMBL" id="KQ087177">
    <property type="protein sequence ID" value="KLT46406.1"/>
    <property type="molecule type" value="Genomic_DNA"/>
</dbReference>
<evidence type="ECO:0000313" key="3">
    <source>
        <dbReference type="Proteomes" id="UP000053611"/>
    </source>
</evidence>
<feature type="region of interest" description="Disordered" evidence="1">
    <location>
        <begin position="349"/>
        <end position="371"/>
    </location>
</feature>
<gene>
    <name evidence="2" type="ORF">CC85DRAFT_324733</name>
</gene>
<reference evidence="2 3" key="1">
    <citation type="submission" date="2015-03" db="EMBL/GenBank/DDBJ databases">
        <title>Genomics and transcriptomics of the oil-accumulating basidiomycete yeast T. oleaginosus allow insights into substrate utilization and the diverse evolutionary trajectories of mating systems in fungi.</title>
        <authorList>
            <consortium name="DOE Joint Genome Institute"/>
            <person name="Kourist R."/>
            <person name="Kracht O."/>
            <person name="Bracharz F."/>
            <person name="Lipzen A."/>
            <person name="Nolan M."/>
            <person name="Ohm R."/>
            <person name="Grigoriev I."/>
            <person name="Sun S."/>
            <person name="Heitman J."/>
            <person name="Bruck T."/>
            <person name="Nowrousian M."/>
        </authorList>
    </citation>
    <scope>NUCLEOTIDE SEQUENCE [LARGE SCALE GENOMIC DNA]</scope>
    <source>
        <strain evidence="2 3">IBC0246</strain>
    </source>
</reference>
<protein>
    <submittedName>
        <fullName evidence="2">Uncharacterized protein</fullName>
    </submittedName>
</protein>
<accession>A0A0J0XZE5</accession>
<proteinExistence type="predicted"/>
<dbReference type="Proteomes" id="UP000053611">
    <property type="component" value="Unassembled WGS sequence"/>
</dbReference>
<keyword evidence="3" id="KW-1185">Reference proteome</keyword>
<feature type="compositionally biased region" description="Basic and acidic residues" evidence="1">
    <location>
        <begin position="349"/>
        <end position="362"/>
    </location>
</feature>
<evidence type="ECO:0000313" key="2">
    <source>
        <dbReference type="EMBL" id="KLT46406.1"/>
    </source>
</evidence>
<evidence type="ECO:0000256" key="1">
    <source>
        <dbReference type="SAM" id="MobiDB-lite"/>
    </source>
</evidence>